<dbReference type="SUPFAM" id="SSF56112">
    <property type="entry name" value="Protein kinase-like (PK-like)"/>
    <property type="match status" value="1"/>
</dbReference>
<evidence type="ECO:0000313" key="6">
    <source>
        <dbReference type="EMBL" id="KAF5749301.1"/>
    </source>
</evidence>
<reference evidence="6 7" key="1">
    <citation type="journal article" date="2020" name="Nat. Commun.">
        <title>Genome of Tripterygium wilfordii and identification of cytochrome P450 involved in triptolide biosynthesis.</title>
        <authorList>
            <person name="Tu L."/>
            <person name="Su P."/>
            <person name="Zhang Z."/>
            <person name="Gao L."/>
            <person name="Wang J."/>
            <person name="Hu T."/>
            <person name="Zhou J."/>
            <person name="Zhang Y."/>
            <person name="Zhao Y."/>
            <person name="Liu Y."/>
            <person name="Song Y."/>
            <person name="Tong Y."/>
            <person name="Lu Y."/>
            <person name="Yang J."/>
            <person name="Xu C."/>
            <person name="Jia M."/>
            <person name="Peters R.J."/>
            <person name="Huang L."/>
            <person name="Gao W."/>
        </authorList>
    </citation>
    <scope>NUCLEOTIDE SEQUENCE [LARGE SCALE GENOMIC DNA]</scope>
    <source>
        <strain evidence="7">cv. XIE 37</strain>
        <tissue evidence="6">Leaf</tissue>
    </source>
</reference>
<feature type="transmembrane region" description="Helical" evidence="4">
    <location>
        <begin position="328"/>
        <end position="353"/>
    </location>
</feature>
<keyword evidence="7" id="KW-1185">Reference proteome</keyword>
<dbReference type="GO" id="GO:0030246">
    <property type="term" value="F:carbohydrate binding"/>
    <property type="evidence" value="ECO:0007669"/>
    <property type="project" value="UniProtKB-KW"/>
</dbReference>
<dbReference type="FunFam" id="2.60.120.200:FF:000313">
    <property type="entry name" value="L-type lectin-domain containing receptor kinase S.6"/>
    <property type="match status" value="1"/>
</dbReference>
<proteinExistence type="inferred from homology"/>
<dbReference type="InterPro" id="IPR050258">
    <property type="entry name" value="Leguminous_Lectin"/>
</dbReference>
<comment type="similarity">
    <text evidence="1">Belongs to the leguminous lectin family.</text>
</comment>
<dbReference type="InParanoid" id="A0A7J7DSL2"/>
<sequence>MFWRWHRKCWYKFRKRHVGERASYATTNCTNKRAVKVSAALLALSLSHIFQSNVTLYGDAYSLNNSVSLTQELNCLTSSSSTPPPPSFSSSIGIGRTFYVYPIRFLNSRTNTTASFSCHFSFSIVSSPLCPFGDGITFLITSDANSFSISNGYMGLPDSASDTQDSFIAVEFDTSFNPSFGDINDHHIGIDVNSIISFASVDAASRGVDLKSGREVMAWIEYRDAVKLVRVWVSHSLVRPPSPVLVAEIDISKQFKEYMHVGFSASNGQGSANHIVNRWRFKTFVSHPPETPMDIGVVEEGDCFMCSPEDLSSTIGPHERKIKIGDMAFVWGGLSAIVASIVIILGMISFFMIRKKRLISRSKQGQACRVNREPERFSLSVVKSATMGFHKNQIVGEGASATVYKGSLPSVGAVAIKRFDKTKRIDCAHSPFTTEFAMMRGKLVEAVDSRLNGKVNGAEVERMLMVGLCCVHPDSEKRPTIKEAARILRGEAPLPVLPVRKPVVRIRSVLPKESEEVMNFRGDGSPSVSDAPWMTPRTHFS</sequence>
<dbReference type="Gene3D" id="2.60.120.200">
    <property type="match status" value="1"/>
</dbReference>
<dbReference type="PROSITE" id="PS00307">
    <property type="entry name" value="LECTIN_LEGUME_BETA"/>
    <property type="match status" value="1"/>
</dbReference>
<dbReference type="Gene3D" id="3.30.200.20">
    <property type="entry name" value="Phosphorylase Kinase, domain 1"/>
    <property type="match status" value="1"/>
</dbReference>
<dbReference type="PANTHER" id="PTHR32401">
    <property type="entry name" value="CONCANAVALIN A-LIKE LECTIN FAMILY PROTEIN"/>
    <property type="match status" value="1"/>
</dbReference>
<evidence type="ECO:0000256" key="4">
    <source>
        <dbReference type="SAM" id="Phobius"/>
    </source>
</evidence>
<dbReference type="AlphaFoldDB" id="A0A7J7DSL2"/>
<dbReference type="PANTHER" id="PTHR32401:SF48">
    <property type="entry name" value="LEGUME LECTIN DOMAIN-CONTAINING PROTEIN"/>
    <property type="match status" value="1"/>
</dbReference>
<feature type="domain" description="Legume lectin" evidence="5">
    <location>
        <begin position="51"/>
        <end position="284"/>
    </location>
</feature>
<dbReference type="SUPFAM" id="SSF49899">
    <property type="entry name" value="Concanavalin A-like lectins/glucanases"/>
    <property type="match status" value="1"/>
</dbReference>
<evidence type="ECO:0000256" key="2">
    <source>
        <dbReference type="ARBA" id="ARBA00022734"/>
    </source>
</evidence>
<dbReference type="InterPro" id="IPR011009">
    <property type="entry name" value="Kinase-like_dom_sf"/>
</dbReference>
<keyword evidence="4" id="KW-0812">Transmembrane</keyword>
<accession>A0A7J7DSL2</accession>
<dbReference type="InterPro" id="IPR013320">
    <property type="entry name" value="ConA-like_dom_sf"/>
</dbReference>
<evidence type="ECO:0000313" key="7">
    <source>
        <dbReference type="Proteomes" id="UP000593562"/>
    </source>
</evidence>
<dbReference type="InterPro" id="IPR019825">
    <property type="entry name" value="Lectin_legB_Mn/Ca_BS"/>
</dbReference>
<evidence type="ECO:0000259" key="5">
    <source>
        <dbReference type="Pfam" id="PF00139"/>
    </source>
</evidence>
<evidence type="ECO:0000256" key="1">
    <source>
        <dbReference type="ARBA" id="ARBA00007606"/>
    </source>
</evidence>
<dbReference type="CDD" id="cd06899">
    <property type="entry name" value="lectin_legume_LecRK_Arcelin_ConA"/>
    <property type="match status" value="1"/>
</dbReference>
<name>A0A7J7DSL2_TRIWF</name>
<protein>
    <recommendedName>
        <fullName evidence="5">Legume lectin domain-containing protein</fullName>
    </recommendedName>
</protein>
<gene>
    <name evidence="6" type="ORF">HS088_TW04G01268</name>
</gene>
<dbReference type="InterPro" id="IPR001220">
    <property type="entry name" value="Legume_lectin_dom"/>
</dbReference>
<keyword evidence="4" id="KW-1133">Transmembrane helix</keyword>
<feature type="region of interest" description="Disordered" evidence="3">
    <location>
        <begin position="518"/>
        <end position="541"/>
    </location>
</feature>
<dbReference type="Proteomes" id="UP000593562">
    <property type="component" value="Unassembled WGS sequence"/>
</dbReference>
<keyword evidence="2" id="KW-0430">Lectin</keyword>
<dbReference type="EMBL" id="JAAARO010000004">
    <property type="protein sequence ID" value="KAF5749301.1"/>
    <property type="molecule type" value="Genomic_DNA"/>
</dbReference>
<dbReference type="Pfam" id="PF00139">
    <property type="entry name" value="Lectin_legB"/>
    <property type="match status" value="1"/>
</dbReference>
<comment type="caution">
    <text evidence="6">The sequence shown here is derived from an EMBL/GenBank/DDBJ whole genome shotgun (WGS) entry which is preliminary data.</text>
</comment>
<evidence type="ECO:0000256" key="3">
    <source>
        <dbReference type="SAM" id="MobiDB-lite"/>
    </source>
</evidence>
<dbReference type="FunCoup" id="A0A7J7DSL2">
    <property type="interactions" value="139"/>
</dbReference>
<organism evidence="6 7">
    <name type="scientific">Tripterygium wilfordii</name>
    <name type="common">Thunder God vine</name>
    <dbReference type="NCBI Taxonomy" id="458696"/>
    <lineage>
        <taxon>Eukaryota</taxon>
        <taxon>Viridiplantae</taxon>
        <taxon>Streptophyta</taxon>
        <taxon>Embryophyta</taxon>
        <taxon>Tracheophyta</taxon>
        <taxon>Spermatophyta</taxon>
        <taxon>Magnoliopsida</taxon>
        <taxon>eudicotyledons</taxon>
        <taxon>Gunneridae</taxon>
        <taxon>Pentapetalae</taxon>
        <taxon>rosids</taxon>
        <taxon>fabids</taxon>
        <taxon>Celastrales</taxon>
        <taxon>Celastraceae</taxon>
        <taxon>Tripterygium</taxon>
    </lineage>
</organism>
<keyword evidence="4" id="KW-0472">Membrane</keyword>